<dbReference type="PANTHER" id="PTHR28008:SF1">
    <property type="entry name" value="DOMAIN PROTEIN, PUTATIVE (AFU_ORTHOLOGUE AFUA_3G10980)-RELATED"/>
    <property type="match status" value="1"/>
</dbReference>
<name>A0A6N3A4T6_9FIRM</name>
<feature type="domain" description="VanZ-like" evidence="2">
    <location>
        <begin position="8"/>
        <end position="136"/>
    </location>
</feature>
<sequence length="148" mass="16945">MKRWILYILLGLIVFFIWDNSMQNGGSSDGFSLLFAETFVPIANELGFHGNIWILNRIVRKLAHLTEFTILGSVLYAILRRYITYGTVIKTIGLGMLIACLDEFIQLFSPGRSSQFSDILIDTVGVVIGILVVKLVYYIRYKRRTFKN</sequence>
<evidence type="ECO:0000256" key="1">
    <source>
        <dbReference type="SAM" id="Phobius"/>
    </source>
</evidence>
<proteinExistence type="predicted"/>
<reference evidence="3" key="1">
    <citation type="submission" date="2019-11" db="EMBL/GenBank/DDBJ databases">
        <authorList>
            <person name="Feng L."/>
        </authorList>
    </citation>
    <scope>NUCLEOTIDE SEQUENCE</scope>
    <source>
        <strain evidence="3">VdisparLFYP95</strain>
    </source>
</reference>
<gene>
    <name evidence="3" type="ORF">VDLFYP95_00924</name>
</gene>
<evidence type="ECO:0000313" key="3">
    <source>
        <dbReference type="EMBL" id="VYT87004.1"/>
    </source>
</evidence>
<dbReference type="RefSeq" id="WP_156719287.1">
    <property type="nucleotide sequence ID" value="NZ_CACRUF010000016.1"/>
</dbReference>
<dbReference type="AlphaFoldDB" id="A0A6N3A4T6"/>
<dbReference type="InterPro" id="IPR006976">
    <property type="entry name" value="VanZ-like"/>
</dbReference>
<keyword evidence="1" id="KW-0472">Membrane</keyword>
<accession>A0A6N3A4T6</accession>
<dbReference type="EMBL" id="CACRUF010000016">
    <property type="protein sequence ID" value="VYT87004.1"/>
    <property type="molecule type" value="Genomic_DNA"/>
</dbReference>
<feature type="transmembrane region" description="Helical" evidence="1">
    <location>
        <begin position="120"/>
        <end position="139"/>
    </location>
</feature>
<dbReference type="NCBIfam" id="NF037970">
    <property type="entry name" value="vanZ_1"/>
    <property type="match status" value="1"/>
</dbReference>
<organism evidence="3">
    <name type="scientific">Veillonella dispar</name>
    <dbReference type="NCBI Taxonomy" id="39778"/>
    <lineage>
        <taxon>Bacteria</taxon>
        <taxon>Bacillati</taxon>
        <taxon>Bacillota</taxon>
        <taxon>Negativicutes</taxon>
        <taxon>Veillonellales</taxon>
        <taxon>Veillonellaceae</taxon>
        <taxon>Veillonella</taxon>
    </lineage>
</organism>
<keyword evidence="1" id="KW-1133">Transmembrane helix</keyword>
<keyword evidence="1" id="KW-0812">Transmembrane</keyword>
<dbReference type="Pfam" id="PF04892">
    <property type="entry name" value="VanZ"/>
    <property type="match status" value="1"/>
</dbReference>
<evidence type="ECO:0000259" key="2">
    <source>
        <dbReference type="Pfam" id="PF04892"/>
    </source>
</evidence>
<dbReference type="PANTHER" id="PTHR28008">
    <property type="entry name" value="DOMAIN PROTEIN, PUTATIVE (AFU_ORTHOLOGUE AFUA_3G10980)-RELATED"/>
    <property type="match status" value="1"/>
</dbReference>
<protein>
    <submittedName>
        <fullName evidence="3">VanZ like family protein</fullName>
    </submittedName>
</protein>